<dbReference type="InterPro" id="IPR033714">
    <property type="entry name" value="tRNA_bind_bactPheRS"/>
</dbReference>
<dbReference type="InterPro" id="IPR005121">
    <property type="entry name" value="Fdx_antiC-bd"/>
</dbReference>
<dbReference type="InterPro" id="IPR012340">
    <property type="entry name" value="NA-bd_OB-fold"/>
</dbReference>
<dbReference type="Pfam" id="PF03147">
    <property type="entry name" value="FDX-ACB"/>
    <property type="match status" value="1"/>
</dbReference>
<evidence type="ECO:0000256" key="5">
    <source>
        <dbReference type="ARBA" id="ARBA00022555"/>
    </source>
</evidence>
<dbReference type="InterPro" id="IPR002547">
    <property type="entry name" value="tRNA-bd_dom"/>
</dbReference>
<evidence type="ECO:0000256" key="6">
    <source>
        <dbReference type="ARBA" id="ARBA00022598"/>
    </source>
</evidence>
<evidence type="ECO:0000256" key="3">
    <source>
        <dbReference type="ARBA" id="ARBA00011209"/>
    </source>
</evidence>
<dbReference type="InterPro" id="IPR005146">
    <property type="entry name" value="B3/B4_tRNA-bd"/>
</dbReference>
<dbReference type="Pfam" id="PF03484">
    <property type="entry name" value="B5"/>
    <property type="match status" value="1"/>
</dbReference>
<evidence type="ECO:0000256" key="9">
    <source>
        <dbReference type="ARBA" id="ARBA00022840"/>
    </source>
</evidence>
<comment type="catalytic activity">
    <reaction evidence="14 15">
        <text>tRNA(Phe) + L-phenylalanine + ATP = L-phenylalanyl-tRNA(Phe) + AMP + diphosphate + H(+)</text>
        <dbReference type="Rhea" id="RHEA:19413"/>
        <dbReference type="Rhea" id="RHEA-COMP:9668"/>
        <dbReference type="Rhea" id="RHEA-COMP:9699"/>
        <dbReference type="ChEBI" id="CHEBI:15378"/>
        <dbReference type="ChEBI" id="CHEBI:30616"/>
        <dbReference type="ChEBI" id="CHEBI:33019"/>
        <dbReference type="ChEBI" id="CHEBI:58095"/>
        <dbReference type="ChEBI" id="CHEBI:78442"/>
        <dbReference type="ChEBI" id="CHEBI:78531"/>
        <dbReference type="ChEBI" id="CHEBI:456215"/>
        <dbReference type="EC" id="6.1.1.20"/>
    </reaction>
</comment>
<evidence type="ECO:0000256" key="11">
    <source>
        <dbReference type="ARBA" id="ARBA00022884"/>
    </source>
</evidence>
<evidence type="ECO:0000259" key="17">
    <source>
        <dbReference type="PROSITE" id="PS50886"/>
    </source>
</evidence>
<keyword evidence="12 15" id="KW-0648">Protein biosynthesis</keyword>
<dbReference type="SUPFAM" id="SSF50249">
    <property type="entry name" value="Nucleic acid-binding proteins"/>
    <property type="match status" value="1"/>
</dbReference>
<evidence type="ECO:0000313" key="21">
    <source>
        <dbReference type="Proteomes" id="UP000280726"/>
    </source>
</evidence>
<dbReference type="RefSeq" id="WP_123917869.1">
    <property type="nucleotide sequence ID" value="NZ_RKRA01000001.1"/>
</dbReference>
<dbReference type="GO" id="GO:0000287">
    <property type="term" value="F:magnesium ion binding"/>
    <property type="evidence" value="ECO:0007669"/>
    <property type="project" value="UniProtKB-UniRule"/>
</dbReference>
<protein>
    <recommendedName>
        <fullName evidence="15">Phenylalanine--tRNA ligase beta subunit</fullName>
        <ecNumber evidence="15">6.1.1.20</ecNumber>
    </recommendedName>
    <alternativeName>
        <fullName evidence="15">Phenylalanyl-tRNA synthetase beta subunit</fullName>
        <shortName evidence="15">PheRS</shortName>
    </alternativeName>
</protein>
<dbReference type="FunFam" id="3.30.70.380:FF:000001">
    <property type="entry name" value="Phenylalanine--tRNA ligase beta subunit"/>
    <property type="match status" value="1"/>
</dbReference>
<gene>
    <name evidence="15" type="primary">pheT</name>
    <name evidence="20" type="ORF">EDD32_2457</name>
</gene>
<dbReference type="InterPro" id="IPR020825">
    <property type="entry name" value="Phe-tRNA_synthase-like_B3/B4"/>
</dbReference>
<dbReference type="SUPFAM" id="SSF55681">
    <property type="entry name" value="Class II aaRS and biotin synthetases"/>
    <property type="match status" value="1"/>
</dbReference>
<accession>A0A3N4Z6I9</accession>
<feature type="binding site" evidence="15">
    <location>
        <position position="516"/>
    </location>
    <ligand>
        <name>Mg(2+)</name>
        <dbReference type="ChEBI" id="CHEBI:18420"/>
        <note>shared with alpha subunit</note>
    </ligand>
</feature>
<dbReference type="Pfam" id="PF01588">
    <property type="entry name" value="tRNA_bind"/>
    <property type="match status" value="1"/>
</dbReference>
<dbReference type="Gene3D" id="3.30.56.10">
    <property type="match status" value="2"/>
</dbReference>
<dbReference type="InterPro" id="IPR045864">
    <property type="entry name" value="aa-tRNA-synth_II/BPL/LPL"/>
</dbReference>
<keyword evidence="6 15" id="KW-0436">Ligase</keyword>
<dbReference type="SUPFAM" id="SSF54991">
    <property type="entry name" value="Anticodon-binding domain of PheRS"/>
    <property type="match status" value="1"/>
</dbReference>
<feature type="domain" description="FDX-ACB" evidence="18">
    <location>
        <begin position="778"/>
        <end position="871"/>
    </location>
</feature>
<keyword evidence="13 15" id="KW-0030">Aminoacyl-tRNA synthetase</keyword>
<keyword evidence="7 15" id="KW-0479">Metal-binding</keyword>
<keyword evidence="8 15" id="KW-0547">Nucleotide-binding</keyword>
<dbReference type="InterPro" id="IPR036690">
    <property type="entry name" value="Fdx_antiC-bd_sf"/>
</dbReference>
<dbReference type="GO" id="GO:0005524">
    <property type="term" value="F:ATP binding"/>
    <property type="evidence" value="ECO:0007669"/>
    <property type="project" value="UniProtKB-UniRule"/>
</dbReference>
<dbReference type="NCBIfam" id="TIGR00472">
    <property type="entry name" value="pheT_bact"/>
    <property type="match status" value="1"/>
</dbReference>
<dbReference type="SMART" id="SM00874">
    <property type="entry name" value="B5"/>
    <property type="match status" value="1"/>
</dbReference>
<evidence type="ECO:0000259" key="18">
    <source>
        <dbReference type="PROSITE" id="PS51447"/>
    </source>
</evidence>
<dbReference type="InterPro" id="IPR041616">
    <property type="entry name" value="PheRS_beta_core"/>
</dbReference>
<keyword evidence="10 15" id="KW-0460">Magnesium</keyword>
<evidence type="ECO:0000259" key="19">
    <source>
        <dbReference type="PROSITE" id="PS51483"/>
    </source>
</evidence>
<feature type="binding site" evidence="15">
    <location>
        <position position="517"/>
    </location>
    <ligand>
        <name>Mg(2+)</name>
        <dbReference type="ChEBI" id="CHEBI:18420"/>
        <note>shared with alpha subunit</note>
    </ligand>
</feature>
<evidence type="ECO:0000256" key="4">
    <source>
        <dbReference type="ARBA" id="ARBA00022490"/>
    </source>
</evidence>
<keyword evidence="4 15" id="KW-0963">Cytoplasm</keyword>
<proteinExistence type="inferred from homology"/>
<name>A0A3N4Z6I9_9MICO</name>
<dbReference type="Gene3D" id="3.50.40.10">
    <property type="entry name" value="Phenylalanyl-trna Synthetase, Chain B, domain 3"/>
    <property type="match status" value="1"/>
</dbReference>
<dbReference type="OrthoDB" id="9805455at2"/>
<keyword evidence="9 15" id="KW-0067">ATP-binding</keyword>
<dbReference type="AlphaFoldDB" id="A0A3N4Z6I9"/>
<comment type="cofactor">
    <cofactor evidence="15">
        <name>Mg(2+)</name>
        <dbReference type="ChEBI" id="CHEBI:18420"/>
    </cofactor>
    <text evidence="15">Binds 2 magnesium ions per tetramer.</text>
</comment>
<evidence type="ECO:0000256" key="16">
    <source>
        <dbReference type="PROSITE-ProRule" id="PRU00209"/>
    </source>
</evidence>
<dbReference type="PROSITE" id="PS51483">
    <property type="entry name" value="B5"/>
    <property type="match status" value="1"/>
</dbReference>
<dbReference type="Pfam" id="PF17759">
    <property type="entry name" value="tRNA_synthFbeta"/>
    <property type="match status" value="1"/>
</dbReference>
<dbReference type="CDD" id="cd00769">
    <property type="entry name" value="PheRS_beta_core"/>
    <property type="match status" value="1"/>
</dbReference>
<dbReference type="Gene3D" id="3.30.930.10">
    <property type="entry name" value="Bira Bifunctional Protein, Domain 2"/>
    <property type="match status" value="1"/>
</dbReference>
<dbReference type="SUPFAM" id="SSF46955">
    <property type="entry name" value="Putative DNA-binding domain"/>
    <property type="match status" value="1"/>
</dbReference>
<dbReference type="InterPro" id="IPR005147">
    <property type="entry name" value="tRNA_synthase_B5-dom"/>
</dbReference>
<dbReference type="GO" id="GO:0009328">
    <property type="term" value="C:phenylalanine-tRNA ligase complex"/>
    <property type="evidence" value="ECO:0007669"/>
    <property type="project" value="TreeGrafter"/>
</dbReference>
<dbReference type="SMART" id="SM00873">
    <property type="entry name" value="B3_4"/>
    <property type="match status" value="1"/>
</dbReference>
<dbReference type="FunFam" id="3.30.930.10:FF:000130">
    <property type="entry name" value="Phenylalanine--tRNA ligase beta subunit"/>
    <property type="match status" value="1"/>
</dbReference>
<feature type="binding site" evidence="15">
    <location>
        <position position="513"/>
    </location>
    <ligand>
        <name>Mg(2+)</name>
        <dbReference type="ChEBI" id="CHEBI:18420"/>
        <note>shared with alpha subunit</note>
    </ligand>
</feature>
<dbReference type="Pfam" id="PF03483">
    <property type="entry name" value="B3_4"/>
    <property type="match status" value="1"/>
</dbReference>
<dbReference type="PANTHER" id="PTHR10947">
    <property type="entry name" value="PHENYLALANYL-TRNA SYNTHETASE BETA CHAIN AND LEUCINE-RICH REPEAT-CONTAINING PROTEIN 47"/>
    <property type="match status" value="1"/>
</dbReference>
<evidence type="ECO:0000313" key="20">
    <source>
        <dbReference type="EMBL" id="RPF27953.1"/>
    </source>
</evidence>
<feature type="domain" description="B5" evidence="19">
    <location>
        <begin position="439"/>
        <end position="529"/>
    </location>
</feature>
<evidence type="ECO:0000256" key="2">
    <source>
        <dbReference type="ARBA" id="ARBA00008653"/>
    </source>
</evidence>
<evidence type="ECO:0000256" key="15">
    <source>
        <dbReference type="HAMAP-Rule" id="MF_00283"/>
    </source>
</evidence>
<evidence type="ECO:0000256" key="8">
    <source>
        <dbReference type="ARBA" id="ARBA00022741"/>
    </source>
</evidence>
<evidence type="ECO:0000256" key="1">
    <source>
        <dbReference type="ARBA" id="ARBA00004496"/>
    </source>
</evidence>
<keyword evidence="11 16" id="KW-0694">RNA-binding</keyword>
<dbReference type="Gene3D" id="2.40.50.140">
    <property type="entry name" value="Nucleic acid-binding proteins"/>
    <property type="match status" value="1"/>
</dbReference>
<evidence type="ECO:0000256" key="10">
    <source>
        <dbReference type="ARBA" id="ARBA00022842"/>
    </source>
</evidence>
<dbReference type="EMBL" id="RKRA01000001">
    <property type="protein sequence ID" value="RPF27953.1"/>
    <property type="molecule type" value="Genomic_DNA"/>
</dbReference>
<comment type="similarity">
    <text evidence="2 15">Belongs to the phenylalanyl-tRNA synthetase beta subunit family. Type 1 subfamily.</text>
</comment>
<comment type="caution">
    <text evidence="20">The sequence shown here is derived from an EMBL/GenBank/DDBJ whole genome shotgun (WGS) entry which is preliminary data.</text>
</comment>
<dbReference type="InterPro" id="IPR009061">
    <property type="entry name" value="DNA-bd_dom_put_sf"/>
</dbReference>
<dbReference type="HAMAP" id="MF_00283">
    <property type="entry name" value="Phe_tRNA_synth_beta1"/>
    <property type="match status" value="1"/>
</dbReference>
<comment type="subunit">
    <text evidence="3 15">Tetramer of two alpha and two beta subunits.</text>
</comment>
<dbReference type="EC" id="6.1.1.20" evidence="15"/>
<dbReference type="PROSITE" id="PS50886">
    <property type="entry name" value="TRBD"/>
    <property type="match status" value="1"/>
</dbReference>
<feature type="domain" description="TRNA-binding" evidence="17">
    <location>
        <begin position="41"/>
        <end position="172"/>
    </location>
</feature>
<evidence type="ECO:0000256" key="14">
    <source>
        <dbReference type="ARBA" id="ARBA00049255"/>
    </source>
</evidence>
<evidence type="ECO:0000256" key="12">
    <source>
        <dbReference type="ARBA" id="ARBA00022917"/>
    </source>
</evidence>
<organism evidence="20 21">
    <name type="scientific">Georgenia muralis</name>
    <dbReference type="NCBI Taxonomy" id="154117"/>
    <lineage>
        <taxon>Bacteria</taxon>
        <taxon>Bacillati</taxon>
        <taxon>Actinomycetota</taxon>
        <taxon>Actinomycetes</taxon>
        <taxon>Micrococcales</taxon>
        <taxon>Bogoriellaceae</taxon>
        <taxon>Georgenia</taxon>
    </lineage>
</organism>
<keyword evidence="21" id="KW-1185">Reference proteome</keyword>
<dbReference type="Proteomes" id="UP000280726">
    <property type="component" value="Unassembled WGS sequence"/>
</dbReference>
<dbReference type="GO" id="GO:0004826">
    <property type="term" value="F:phenylalanine-tRNA ligase activity"/>
    <property type="evidence" value="ECO:0007669"/>
    <property type="project" value="UniProtKB-UniRule"/>
</dbReference>
<dbReference type="CDD" id="cd02796">
    <property type="entry name" value="tRNA_bind_bactPheRS"/>
    <property type="match status" value="1"/>
</dbReference>
<dbReference type="Gene3D" id="3.30.70.380">
    <property type="entry name" value="Ferrodoxin-fold anticodon-binding domain"/>
    <property type="match status" value="1"/>
</dbReference>
<dbReference type="InterPro" id="IPR045060">
    <property type="entry name" value="Phe-tRNA-ligase_IIc_bsu"/>
</dbReference>
<dbReference type="PROSITE" id="PS51447">
    <property type="entry name" value="FDX_ACB"/>
    <property type="match status" value="1"/>
</dbReference>
<dbReference type="GO" id="GO:0006432">
    <property type="term" value="P:phenylalanyl-tRNA aminoacylation"/>
    <property type="evidence" value="ECO:0007669"/>
    <property type="project" value="UniProtKB-UniRule"/>
</dbReference>
<feature type="binding site" evidence="15">
    <location>
        <position position="507"/>
    </location>
    <ligand>
        <name>Mg(2+)</name>
        <dbReference type="ChEBI" id="CHEBI:18420"/>
        <note>shared with alpha subunit</note>
    </ligand>
</feature>
<reference evidence="20 21" key="1">
    <citation type="submission" date="2018-11" db="EMBL/GenBank/DDBJ databases">
        <title>Sequencing the genomes of 1000 actinobacteria strains.</title>
        <authorList>
            <person name="Klenk H.-P."/>
        </authorList>
    </citation>
    <scope>NUCLEOTIDE SEQUENCE [LARGE SCALE GENOMIC DNA]</scope>
    <source>
        <strain evidence="20 21">DSM 14418</strain>
    </source>
</reference>
<keyword evidence="5 16" id="KW-0820">tRNA-binding</keyword>
<dbReference type="SUPFAM" id="SSF56037">
    <property type="entry name" value="PheT/TilS domain"/>
    <property type="match status" value="1"/>
</dbReference>
<evidence type="ECO:0000256" key="13">
    <source>
        <dbReference type="ARBA" id="ARBA00023146"/>
    </source>
</evidence>
<evidence type="ECO:0000256" key="7">
    <source>
        <dbReference type="ARBA" id="ARBA00022723"/>
    </source>
</evidence>
<comment type="subcellular location">
    <subcellularLocation>
        <location evidence="1 15">Cytoplasm</location>
    </subcellularLocation>
</comment>
<dbReference type="SMART" id="SM00896">
    <property type="entry name" value="FDX-ACB"/>
    <property type="match status" value="1"/>
</dbReference>
<dbReference type="GO" id="GO:0000049">
    <property type="term" value="F:tRNA binding"/>
    <property type="evidence" value="ECO:0007669"/>
    <property type="project" value="UniProtKB-UniRule"/>
</dbReference>
<dbReference type="PANTHER" id="PTHR10947:SF0">
    <property type="entry name" value="PHENYLALANINE--TRNA LIGASE BETA SUBUNIT"/>
    <property type="match status" value="1"/>
</dbReference>
<sequence length="872" mass="90831">MPYVPLTWLADHTEVPAGTTAAALAAALVRVGLEEEAIKPPAVTGPLVVGRVLSVVREEQKNGKTISYCRVDVGPAHNDAPGEGAEPADVASRGIICGAHNFDAGDDVVVALPGAVLPGPFPIAARKTYGHVSDGMICSARELGLGQDHSGIIVLGQLLGADAVPAPGADAVALLGLGEEVLEINVTPDRGYCFAMRGVAREYSHSTGAAFTDHGLAENLPGGAVPAPTDDGFAVEVDDAGLDGAAGCDRFVTRIVRGIDPAAPSPAWMTERLTQAGMRPISLAVDVTNYVMLDLGQPLHAYDLATVHAPIVVRRATAGERLTTLDDVERRLDPEDLLITDSPRGRASRVLGLAGVMGGAETEVSPTTTDVLVEAAHFDPVSVARSARRHKLPSEAAKRFERGVDTALQAVAAQRVVDLLVEHGGGTADPAVSDLDTTTPPAPIVLDPTLPARLVGVDYPREQVLGILERIGCTVRPTAAGPTTAEDDGADDAVGTVVVTPPTWRPDLTVPADLVEEVARLSGYDAIPSVLPPAPAGRGLTPDQRRRRDVARALAEHGLVQVLSYPFVGDVHDRLGLPADDERRRVLRLVNPLAEDAPALRTSLLDSLLDVARRNVGRGAGELGVFEIGLVTRPAGVRSGPVPGVDRRPDADALAALDAAVPHQPRHLAAVLAGPLLPDGVWGGNRPVDWADAVETARVAARTVGVELAVRQGETAPWHPGRCAELVVGGEVLGHAGELHPHVTAALELPARTVAVELDLDALLAAVPGEPVQVTPVSTFPLAKEDVALVVDAAVPAEEVRAAVVAGAGELAEEVRLFDVYTGDQLGAGRRSLAFALRLRAPDRTLTAEETAAVRERIVAVAGERVGAVLRT</sequence>
<dbReference type="InterPro" id="IPR004532">
    <property type="entry name" value="Phe-tRNA-ligase_IIc_bsu_bact"/>
</dbReference>